<organism evidence="5 6">
    <name type="scientific">Aquirufa avitistagni</name>
    <dbReference type="NCBI Taxonomy" id="3104728"/>
    <lineage>
        <taxon>Bacteria</taxon>
        <taxon>Pseudomonadati</taxon>
        <taxon>Bacteroidota</taxon>
        <taxon>Cytophagia</taxon>
        <taxon>Cytophagales</taxon>
        <taxon>Flectobacillaceae</taxon>
        <taxon>Aquirufa</taxon>
    </lineage>
</organism>
<dbReference type="PANTHER" id="PTHR35089:SF1">
    <property type="entry name" value="CHAPERONE PROTEIN SKP"/>
    <property type="match status" value="1"/>
</dbReference>
<comment type="similarity">
    <text evidence="1">Belongs to the Skp family.</text>
</comment>
<dbReference type="SMART" id="SM00935">
    <property type="entry name" value="OmpH"/>
    <property type="match status" value="1"/>
</dbReference>
<comment type="caution">
    <text evidence="5">The sequence shown here is derived from an EMBL/GenBank/DDBJ whole genome shotgun (WGS) entry which is preliminary data.</text>
</comment>
<dbReference type="EMBL" id="JBBKXZ010000004">
    <property type="protein sequence ID" value="MFD3395088.1"/>
    <property type="molecule type" value="Genomic_DNA"/>
</dbReference>
<reference evidence="5 6" key="1">
    <citation type="submission" date="2024-03" db="EMBL/GenBank/DDBJ databases">
        <title>Aquirufa genome sequencing.</title>
        <authorList>
            <person name="Pitt A."/>
            <person name="Hahn M.W."/>
        </authorList>
    </citation>
    <scope>NUCLEOTIDE SEQUENCE [LARGE SCALE GENOMIC DNA]</scope>
    <source>
        <strain evidence="5 6">OSTEICH-129V</strain>
    </source>
</reference>
<evidence type="ECO:0000256" key="3">
    <source>
        <dbReference type="SAM" id="Coils"/>
    </source>
</evidence>
<evidence type="ECO:0000256" key="4">
    <source>
        <dbReference type="SAM" id="SignalP"/>
    </source>
</evidence>
<keyword evidence="6" id="KW-1185">Reference proteome</keyword>
<protein>
    <submittedName>
        <fullName evidence="5">OmpH family outer membrane protein</fullName>
    </submittedName>
</protein>
<gene>
    <name evidence="5" type="ORF">U0R10_10695</name>
</gene>
<dbReference type="Proteomes" id="UP001598138">
    <property type="component" value="Unassembled WGS sequence"/>
</dbReference>
<dbReference type="SUPFAM" id="SSF111384">
    <property type="entry name" value="OmpH-like"/>
    <property type="match status" value="1"/>
</dbReference>
<dbReference type="Pfam" id="PF03938">
    <property type="entry name" value="OmpH"/>
    <property type="match status" value="1"/>
</dbReference>
<accession>A0ABW6DHV4</accession>
<evidence type="ECO:0000256" key="1">
    <source>
        <dbReference type="ARBA" id="ARBA00009091"/>
    </source>
</evidence>
<dbReference type="InterPro" id="IPR024930">
    <property type="entry name" value="Skp_dom_sf"/>
</dbReference>
<sequence>MKKSIFFLILVLALIGQRTYAQKFGYIDTEFITSKMPEYQKVQVKIDQMTEAWMKEIDVLNEEVRKLEKDYHLEELLLTDELRRQRLEQIRLKNKEALDFQNKIFGSEGELFKAKLNGFKPILDEISKAVERVVRQKRLDFVFDKASEGLAMIYTNPVHDYSDYVLEELGLELDPNIKK</sequence>
<evidence type="ECO:0000313" key="5">
    <source>
        <dbReference type="EMBL" id="MFD3395088.1"/>
    </source>
</evidence>
<feature type="signal peptide" evidence="4">
    <location>
        <begin position="1"/>
        <end position="23"/>
    </location>
</feature>
<evidence type="ECO:0000313" key="6">
    <source>
        <dbReference type="Proteomes" id="UP001598138"/>
    </source>
</evidence>
<evidence type="ECO:0000256" key="2">
    <source>
        <dbReference type="ARBA" id="ARBA00022729"/>
    </source>
</evidence>
<dbReference type="RefSeq" id="WP_377983961.1">
    <property type="nucleotide sequence ID" value="NZ_JBBKXZ010000004.1"/>
</dbReference>
<dbReference type="PANTHER" id="PTHR35089">
    <property type="entry name" value="CHAPERONE PROTEIN SKP"/>
    <property type="match status" value="1"/>
</dbReference>
<name>A0ABW6DHV4_9BACT</name>
<dbReference type="InterPro" id="IPR005632">
    <property type="entry name" value="Chaperone_Skp"/>
</dbReference>
<keyword evidence="2 4" id="KW-0732">Signal</keyword>
<dbReference type="Gene3D" id="3.30.910.20">
    <property type="entry name" value="Skp domain"/>
    <property type="match status" value="1"/>
</dbReference>
<keyword evidence="3" id="KW-0175">Coiled coil</keyword>
<proteinExistence type="inferred from homology"/>
<feature type="coiled-coil region" evidence="3">
    <location>
        <begin position="50"/>
        <end position="77"/>
    </location>
</feature>
<feature type="chain" id="PRO_5045340667" evidence="4">
    <location>
        <begin position="24"/>
        <end position="179"/>
    </location>
</feature>